<keyword evidence="4 10" id="KW-0812">Transmembrane</keyword>
<organism evidence="14 15">
    <name type="scientific">Clostridium argentinense CDC 2741</name>
    <dbReference type="NCBI Taxonomy" id="1418104"/>
    <lineage>
        <taxon>Bacteria</taxon>
        <taxon>Bacillati</taxon>
        <taxon>Bacillota</taxon>
        <taxon>Clostridia</taxon>
        <taxon>Eubacteriales</taxon>
        <taxon>Clostridiaceae</taxon>
        <taxon>Clostridium</taxon>
    </lineage>
</organism>
<dbReference type="NCBIfam" id="TIGR00967">
    <property type="entry name" value="3a0501s007"/>
    <property type="match status" value="1"/>
</dbReference>
<dbReference type="PRINTS" id="PR00303">
    <property type="entry name" value="SECYTRNLCASE"/>
</dbReference>
<dbReference type="InterPro" id="IPR026593">
    <property type="entry name" value="SecY"/>
</dbReference>
<proteinExistence type="inferred from homology"/>
<dbReference type="PROSITE" id="PS00756">
    <property type="entry name" value="SECY_2"/>
    <property type="match status" value="1"/>
</dbReference>
<evidence type="ECO:0000256" key="10">
    <source>
        <dbReference type="HAMAP-Rule" id="MF_01465"/>
    </source>
</evidence>
<evidence type="ECO:0000256" key="8">
    <source>
        <dbReference type="ARBA" id="ARBA00023136"/>
    </source>
</evidence>
<comment type="similarity">
    <text evidence="2 10 13">Belongs to the SecY/SEC61-alpha family.</text>
</comment>
<keyword evidence="7 10" id="KW-0811">Translocation</keyword>
<feature type="transmembrane region" description="Helical" evidence="10">
    <location>
        <begin position="387"/>
        <end position="408"/>
    </location>
</feature>
<dbReference type="GO" id="GO:0006605">
    <property type="term" value="P:protein targeting"/>
    <property type="evidence" value="ECO:0007669"/>
    <property type="project" value="UniProtKB-UniRule"/>
</dbReference>
<dbReference type="GO" id="GO:0043952">
    <property type="term" value="P:protein transport by the Sec complex"/>
    <property type="evidence" value="ECO:0007669"/>
    <property type="project" value="UniProtKB-UniRule"/>
</dbReference>
<evidence type="ECO:0000256" key="13">
    <source>
        <dbReference type="RuleBase" id="RU004349"/>
    </source>
</evidence>
<dbReference type="GO" id="GO:0005886">
    <property type="term" value="C:plasma membrane"/>
    <property type="evidence" value="ECO:0007669"/>
    <property type="project" value="UniProtKB-SubCell"/>
</dbReference>
<dbReference type="EMBL" id="AYSO01000013">
    <property type="protein sequence ID" value="KIE47792.1"/>
    <property type="molecule type" value="Genomic_DNA"/>
</dbReference>
<gene>
    <name evidence="10 14" type="primary">secY</name>
    <name evidence="14" type="ORF">U732_3523</name>
</gene>
<dbReference type="FunFam" id="1.10.3370.10:FF:000001">
    <property type="entry name" value="Preprotein translocase subunit SecY"/>
    <property type="match status" value="1"/>
</dbReference>
<keyword evidence="8 10" id="KW-0472">Membrane</keyword>
<dbReference type="GO" id="GO:0065002">
    <property type="term" value="P:intracellular protein transmembrane transport"/>
    <property type="evidence" value="ECO:0007669"/>
    <property type="project" value="UniProtKB-UniRule"/>
</dbReference>
<feature type="transmembrane region" description="Helical" evidence="10">
    <location>
        <begin position="304"/>
        <end position="322"/>
    </location>
</feature>
<dbReference type="PIRSF" id="PIRSF004557">
    <property type="entry name" value="SecY"/>
    <property type="match status" value="1"/>
</dbReference>
<evidence type="ECO:0000256" key="4">
    <source>
        <dbReference type="ARBA" id="ARBA00022692"/>
    </source>
</evidence>
<feature type="transmembrane region" description="Helical" evidence="10">
    <location>
        <begin position="20"/>
        <end position="39"/>
    </location>
</feature>
<dbReference type="RefSeq" id="WP_039630689.1">
    <property type="nucleotide sequence ID" value="NZ_AYSO01000013.1"/>
</dbReference>
<comment type="caution">
    <text evidence="10">Lacks conserved residue(s) required for the propagation of feature annotation.</text>
</comment>
<feature type="transmembrane region" description="Helical" evidence="10">
    <location>
        <begin position="115"/>
        <end position="132"/>
    </location>
</feature>
<accession>A0A0C1R2N8</accession>
<evidence type="ECO:0000256" key="6">
    <source>
        <dbReference type="ARBA" id="ARBA00022989"/>
    </source>
</evidence>
<keyword evidence="5 10" id="KW-0653">Protein transport</keyword>
<dbReference type="Gene3D" id="1.10.3370.10">
    <property type="entry name" value="SecY subunit domain"/>
    <property type="match status" value="1"/>
</dbReference>
<dbReference type="AlphaFoldDB" id="A0A0C1R2N8"/>
<evidence type="ECO:0000313" key="15">
    <source>
        <dbReference type="Proteomes" id="UP000031366"/>
    </source>
</evidence>
<feature type="transmembrane region" description="Helical" evidence="10">
    <location>
        <begin position="207"/>
        <end position="229"/>
    </location>
</feature>
<dbReference type="InterPro" id="IPR030659">
    <property type="entry name" value="SecY_CS"/>
</dbReference>
<name>A0A0C1R2N8_9CLOT</name>
<evidence type="ECO:0000256" key="9">
    <source>
        <dbReference type="ARBA" id="ARBA00039733"/>
    </source>
</evidence>
<evidence type="ECO:0000256" key="11">
    <source>
        <dbReference type="RuleBase" id="RU000537"/>
    </source>
</evidence>
<evidence type="ECO:0000256" key="7">
    <source>
        <dbReference type="ARBA" id="ARBA00023010"/>
    </source>
</evidence>
<evidence type="ECO:0000313" key="14">
    <source>
        <dbReference type="EMBL" id="KIE47792.1"/>
    </source>
</evidence>
<comment type="subunit">
    <text evidence="10">Component of the Sec protein translocase complex. Heterotrimer consisting of SecY, SecE and SecG subunits. The heterotrimers can form oligomers, although 1 heterotrimer is thought to be able to translocate proteins. Interacts with the ribosome. Interacts with SecDF, and other proteins may be involved. Interacts with SecA.</text>
</comment>
<feature type="transmembrane region" description="Helical" evidence="10">
    <location>
        <begin position="175"/>
        <end position="195"/>
    </location>
</feature>
<sequence>MLSTLRNAWKVPELRKRMLFTLFIVVIFRLGIFIPVPGVDASKLANLTSSGTLFTFYDMLSGGALSKFSIFAMGVGPYINASIVLQLLTIAVPYLEQLSKEGQDGRQKIQNYTRIAAIVFSVIQGIAVYAMINSAGALQMDGKLGLFLVILTTTAGSTLLVWLGEQIQVYGIGNGVSVIIFVNIISTIPTMAYQIGGLQKASEVSVVEVIIFILVALALLLSVIVVNLAERRVPVQYAGKAVGNKVFKGQSTHIPFSLNSSGVMAIIFSMSVMQFPETIATIWPKTSFAKFVLESPWSIFQKGSLKYVVVYFVLILFFSWFYTMVTLKPDEMAENMHKSSGFIPGIRPGEKTEIFLEKVLTKVSIIGGTFAGIIAVFPIIMESYTKFKGIAFGGTSILIIVGVALETMKQLESQLVMRHYQGFLK</sequence>
<evidence type="ECO:0000256" key="2">
    <source>
        <dbReference type="ARBA" id="ARBA00005751"/>
    </source>
</evidence>
<evidence type="ECO:0000256" key="1">
    <source>
        <dbReference type="ARBA" id="ARBA00004141"/>
    </source>
</evidence>
<dbReference type="InterPro" id="IPR023201">
    <property type="entry name" value="SecY_dom_sf"/>
</dbReference>
<dbReference type="PROSITE" id="PS00755">
    <property type="entry name" value="SECY_1"/>
    <property type="match status" value="1"/>
</dbReference>
<keyword evidence="6 10" id="KW-1133">Transmembrane helix</keyword>
<dbReference type="PANTHER" id="PTHR10906">
    <property type="entry name" value="SECY/SEC61-ALPHA FAMILY MEMBER"/>
    <property type="match status" value="1"/>
</dbReference>
<reference evidence="14 15" key="1">
    <citation type="journal article" date="2015" name="Infect. Genet. Evol.">
        <title>Genomic sequences of six botulinum neurotoxin-producing strains representing three clostridial species illustrate the mobility and diversity of botulinum neurotoxin genes.</title>
        <authorList>
            <person name="Smith T.J."/>
            <person name="Hill K.K."/>
            <person name="Xie G."/>
            <person name="Foley B.T."/>
            <person name="Williamson C.H."/>
            <person name="Foster J.T."/>
            <person name="Johnson S.L."/>
            <person name="Chertkov O."/>
            <person name="Teshima H."/>
            <person name="Gibbons H.S."/>
            <person name="Johnsky L.A."/>
            <person name="Karavis M.A."/>
            <person name="Smith L.A."/>
        </authorList>
    </citation>
    <scope>NUCLEOTIDE SEQUENCE [LARGE SCALE GENOMIC DNA]</scope>
    <source>
        <strain evidence="14 15">CDC 2741</strain>
    </source>
</reference>
<dbReference type="SUPFAM" id="SSF103491">
    <property type="entry name" value="Preprotein translocase SecY subunit"/>
    <property type="match status" value="1"/>
</dbReference>
<dbReference type="Pfam" id="PF00344">
    <property type="entry name" value="SecY"/>
    <property type="match status" value="1"/>
</dbReference>
<feature type="transmembrane region" description="Helical" evidence="10">
    <location>
        <begin position="144"/>
        <end position="163"/>
    </location>
</feature>
<dbReference type="Proteomes" id="UP000031366">
    <property type="component" value="Unassembled WGS sequence"/>
</dbReference>
<keyword evidence="3 10" id="KW-0813">Transport</keyword>
<evidence type="ECO:0000256" key="12">
    <source>
        <dbReference type="RuleBase" id="RU003484"/>
    </source>
</evidence>
<protein>
    <recommendedName>
        <fullName evidence="9 10">Protein translocase subunit SecY</fullName>
    </recommendedName>
</protein>
<dbReference type="InterPro" id="IPR002208">
    <property type="entry name" value="SecY/SEC61-alpha"/>
</dbReference>
<keyword evidence="15" id="KW-1185">Reference proteome</keyword>
<dbReference type="STRING" id="29341.RSJ17_03740"/>
<evidence type="ECO:0000256" key="3">
    <source>
        <dbReference type="ARBA" id="ARBA00022448"/>
    </source>
</evidence>
<dbReference type="HAMAP" id="MF_01465">
    <property type="entry name" value="SecY"/>
    <property type="match status" value="1"/>
</dbReference>
<feature type="transmembrane region" description="Helical" evidence="10">
    <location>
        <begin position="68"/>
        <end position="95"/>
    </location>
</feature>
<dbReference type="OrthoDB" id="9809248at2"/>
<comment type="caution">
    <text evidence="14">The sequence shown here is derived from an EMBL/GenBank/DDBJ whole genome shotgun (WGS) entry which is preliminary data.</text>
</comment>
<evidence type="ECO:0000256" key="5">
    <source>
        <dbReference type="ARBA" id="ARBA00022927"/>
    </source>
</evidence>
<feature type="transmembrane region" description="Helical" evidence="10">
    <location>
        <begin position="359"/>
        <end position="381"/>
    </location>
</feature>
<comment type="subcellular location">
    <subcellularLocation>
        <location evidence="10">Cell membrane</location>
        <topology evidence="10">Multi-pass membrane protein</topology>
    </subcellularLocation>
    <subcellularLocation>
        <location evidence="1 12">Membrane</location>
        <topology evidence="1 12">Multi-pass membrane protein</topology>
    </subcellularLocation>
</comment>
<keyword evidence="10" id="KW-1003">Cell membrane</keyword>
<comment type="function">
    <text evidence="10 11">The central subunit of the protein translocation channel SecYEG. Consists of two halves formed by TMs 1-5 and 6-10. These two domains form a lateral gate at the front which open onto the bilayer between TMs 2 and 7, and are clamped together by SecE at the back. The channel is closed by both a pore ring composed of hydrophobic SecY resides and a short helix (helix 2A) on the extracellular side of the membrane which forms a plug. The plug probably moves laterally to allow the channel to open. The ring and the pore may move independently.</text>
</comment>